<accession>A0AAE0PJ52</accession>
<comment type="caution">
    <text evidence="2">The sequence shown here is derived from an EMBL/GenBank/DDBJ whole genome shotgun (WGS) entry which is preliminary data.</text>
</comment>
<proteinExistence type="predicted"/>
<evidence type="ECO:0000256" key="1">
    <source>
        <dbReference type="SAM" id="SignalP"/>
    </source>
</evidence>
<gene>
    <name evidence="2" type="ORF">B0T20DRAFT_390707</name>
</gene>
<protein>
    <submittedName>
        <fullName evidence="2">Uncharacterized protein</fullName>
    </submittedName>
</protein>
<keyword evidence="1" id="KW-0732">Signal</keyword>
<dbReference type="EMBL" id="JAUTDP010000003">
    <property type="protein sequence ID" value="KAK3400849.1"/>
    <property type="molecule type" value="Genomic_DNA"/>
</dbReference>
<feature type="chain" id="PRO_5042097352" evidence="1">
    <location>
        <begin position="26"/>
        <end position="206"/>
    </location>
</feature>
<dbReference type="Proteomes" id="UP001281003">
    <property type="component" value="Unassembled WGS sequence"/>
</dbReference>
<dbReference type="AlphaFoldDB" id="A0AAE0PJ52"/>
<sequence>MSSMSLASSCLMSLLSLFLPNLARAAERWIRLAARLLLISCCYQSLLLKKRQAVISVATPLCSELKAADDALVLGTGTGSGLVWYFCPCTTHLSTRRRRRRHSFPPSQLPHLDGIYPRLLTLPIRVNQGPDGGRGRQRSGKWERGAAALPLSLSLSAVSVLVVAAGRKFEWEVQHGPGLPSQPANCCIEKRATAKGNGKMSANPSH</sequence>
<keyword evidence="3" id="KW-1185">Reference proteome</keyword>
<evidence type="ECO:0000313" key="3">
    <source>
        <dbReference type="Proteomes" id="UP001281003"/>
    </source>
</evidence>
<organism evidence="2 3">
    <name type="scientific">Sordaria brevicollis</name>
    <dbReference type="NCBI Taxonomy" id="83679"/>
    <lineage>
        <taxon>Eukaryota</taxon>
        <taxon>Fungi</taxon>
        <taxon>Dikarya</taxon>
        <taxon>Ascomycota</taxon>
        <taxon>Pezizomycotina</taxon>
        <taxon>Sordariomycetes</taxon>
        <taxon>Sordariomycetidae</taxon>
        <taxon>Sordariales</taxon>
        <taxon>Sordariaceae</taxon>
        <taxon>Sordaria</taxon>
    </lineage>
</organism>
<name>A0AAE0PJ52_SORBR</name>
<reference evidence="2" key="1">
    <citation type="journal article" date="2023" name="Mol. Phylogenet. Evol.">
        <title>Genome-scale phylogeny and comparative genomics of the fungal order Sordariales.</title>
        <authorList>
            <person name="Hensen N."/>
            <person name="Bonometti L."/>
            <person name="Westerberg I."/>
            <person name="Brannstrom I.O."/>
            <person name="Guillou S."/>
            <person name="Cros-Aarteil S."/>
            <person name="Calhoun S."/>
            <person name="Haridas S."/>
            <person name="Kuo A."/>
            <person name="Mondo S."/>
            <person name="Pangilinan J."/>
            <person name="Riley R."/>
            <person name="LaButti K."/>
            <person name="Andreopoulos B."/>
            <person name="Lipzen A."/>
            <person name="Chen C."/>
            <person name="Yan M."/>
            <person name="Daum C."/>
            <person name="Ng V."/>
            <person name="Clum A."/>
            <person name="Steindorff A."/>
            <person name="Ohm R.A."/>
            <person name="Martin F."/>
            <person name="Silar P."/>
            <person name="Natvig D.O."/>
            <person name="Lalanne C."/>
            <person name="Gautier V."/>
            <person name="Ament-Velasquez S.L."/>
            <person name="Kruys A."/>
            <person name="Hutchinson M.I."/>
            <person name="Powell A.J."/>
            <person name="Barry K."/>
            <person name="Miller A.N."/>
            <person name="Grigoriev I.V."/>
            <person name="Debuchy R."/>
            <person name="Gladieux P."/>
            <person name="Hiltunen Thoren M."/>
            <person name="Johannesson H."/>
        </authorList>
    </citation>
    <scope>NUCLEOTIDE SEQUENCE</scope>
    <source>
        <strain evidence="2">FGSC 1904</strain>
    </source>
</reference>
<feature type="signal peptide" evidence="1">
    <location>
        <begin position="1"/>
        <end position="25"/>
    </location>
</feature>
<evidence type="ECO:0000313" key="2">
    <source>
        <dbReference type="EMBL" id="KAK3400849.1"/>
    </source>
</evidence>
<reference evidence="2" key="2">
    <citation type="submission" date="2023-07" db="EMBL/GenBank/DDBJ databases">
        <authorList>
            <consortium name="Lawrence Berkeley National Laboratory"/>
            <person name="Haridas S."/>
            <person name="Hensen N."/>
            <person name="Bonometti L."/>
            <person name="Westerberg I."/>
            <person name="Brannstrom I.O."/>
            <person name="Guillou S."/>
            <person name="Cros-Aarteil S."/>
            <person name="Calhoun S."/>
            <person name="Kuo A."/>
            <person name="Mondo S."/>
            <person name="Pangilinan J."/>
            <person name="Riley R."/>
            <person name="LaButti K."/>
            <person name="Andreopoulos B."/>
            <person name="Lipzen A."/>
            <person name="Chen C."/>
            <person name="Yanf M."/>
            <person name="Daum C."/>
            <person name="Ng V."/>
            <person name="Clum A."/>
            <person name="Steindorff A."/>
            <person name="Ohm R."/>
            <person name="Martin F."/>
            <person name="Silar P."/>
            <person name="Natvig D."/>
            <person name="Lalanne C."/>
            <person name="Gautier V."/>
            <person name="Ament-velasquez S.L."/>
            <person name="Kruys A."/>
            <person name="Hutchinson M.I."/>
            <person name="Powell A.J."/>
            <person name="Barry K."/>
            <person name="Miller A.N."/>
            <person name="Grigoriev I.V."/>
            <person name="Debuchy R."/>
            <person name="Gladieux P."/>
            <person name="Thoren M.H."/>
            <person name="Johannesson H."/>
        </authorList>
    </citation>
    <scope>NUCLEOTIDE SEQUENCE</scope>
    <source>
        <strain evidence="2">FGSC 1904</strain>
    </source>
</reference>